<dbReference type="Pfam" id="PF12684">
    <property type="entry name" value="DUF3799"/>
    <property type="match status" value="1"/>
</dbReference>
<organism evidence="5 6">
    <name type="scientific">Limosilactobacillus equigenerosi DSM 18793 = JCM 14505</name>
    <dbReference type="NCBI Taxonomy" id="1423742"/>
    <lineage>
        <taxon>Bacteria</taxon>
        <taxon>Bacillati</taxon>
        <taxon>Bacillota</taxon>
        <taxon>Bacilli</taxon>
        <taxon>Lactobacillales</taxon>
        <taxon>Lactobacillaceae</taxon>
        <taxon>Limosilactobacillus</taxon>
    </lineage>
</organism>
<evidence type="ECO:0000256" key="1">
    <source>
        <dbReference type="ARBA" id="ARBA00022741"/>
    </source>
</evidence>
<protein>
    <recommendedName>
        <fullName evidence="4">Putative exodeoxyribonuclease 8 PDDEXK-like domain-containing protein</fullName>
    </recommendedName>
</protein>
<feature type="domain" description="Putative exodeoxyribonuclease 8 PDDEXK-like" evidence="4">
    <location>
        <begin position="19"/>
        <end position="268"/>
    </location>
</feature>
<dbReference type="AlphaFoldDB" id="A0A0R1UPV3"/>
<dbReference type="Gene3D" id="3.90.320.10">
    <property type="match status" value="1"/>
</dbReference>
<proteinExistence type="predicted"/>
<evidence type="ECO:0000259" key="4">
    <source>
        <dbReference type="Pfam" id="PF12684"/>
    </source>
</evidence>
<keyword evidence="6" id="KW-1185">Reference proteome</keyword>
<dbReference type="STRING" id="417373.GCA_001570685_01516"/>
<gene>
    <name evidence="5" type="ORF">FC21_GL000778</name>
</gene>
<keyword evidence="2" id="KW-0347">Helicase</keyword>
<dbReference type="EMBL" id="AZGC01000020">
    <property type="protein sequence ID" value="KRL95191.1"/>
    <property type="molecule type" value="Genomic_DNA"/>
</dbReference>
<evidence type="ECO:0000256" key="3">
    <source>
        <dbReference type="ARBA" id="ARBA00022840"/>
    </source>
</evidence>
<sequence length="283" mass="32745">MELTQDNYYSHETDYHYLSFSLYKDFMKCEAAALAKLKEDWQPTSNPTPLLVGNYVHSTFESEQAHEDWLNRSELGDKTNRELMMTKPTKKDPNGHLRAEFKLADEMINTLKDDDLFNFVYQPGSGEKEVIVTGKIDGVQWKGKIDSLNLDRGYFVDLKTVDDIHKKHWITDESRWGNFIESRGYVMQMAIYKELIKQTFGVDCQPYMFAVSKQTPPDKMALDFQGDAVFQMEEAIQQIKENQGNIIEVITGEEKPSHCGKCEYCRSTKKLNGFIHATDIDFD</sequence>
<dbReference type="PIRSF" id="PIRSF031475">
    <property type="entry name" value="UCP031475"/>
    <property type="match status" value="1"/>
</dbReference>
<dbReference type="InterPro" id="IPR011604">
    <property type="entry name" value="PDDEXK-like_dom_sf"/>
</dbReference>
<dbReference type="GO" id="GO:0005524">
    <property type="term" value="F:ATP binding"/>
    <property type="evidence" value="ECO:0007669"/>
    <property type="project" value="UniProtKB-KW"/>
</dbReference>
<keyword evidence="2" id="KW-0378">Hydrolase</keyword>
<keyword evidence="3" id="KW-0067">ATP-binding</keyword>
<evidence type="ECO:0000313" key="5">
    <source>
        <dbReference type="EMBL" id="KRL95191.1"/>
    </source>
</evidence>
<name>A0A0R1UPV3_9LACO</name>
<evidence type="ECO:0000256" key="2">
    <source>
        <dbReference type="ARBA" id="ARBA00022806"/>
    </source>
</evidence>
<evidence type="ECO:0000313" key="6">
    <source>
        <dbReference type="Proteomes" id="UP000051084"/>
    </source>
</evidence>
<dbReference type="RefSeq" id="WP_056995406.1">
    <property type="nucleotide sequence ID" value="NZ_AZGC01000020.1"/>
</dbReference>
<dbReference type="Proteomes" id="UP000051084">
    <property type="component" value="Unassembled WGS sequence"/>
</dbReference>
<reference evidence="5 6" key="1">
    <citation type="journal article" date="2015" name="Genome Announc.">
        <title>Expanding the biotechnology potential of lactobacilli through comparative genomics of 213 strains and associated genera.</title>
        <authorList>
            <person name="Sun Z."/>
            <person name="Harris H.M."/>
            <person name="McCann A."/>
            <person name="Guo C."/>
            <person name="Argimon S."/>
            <person name="Zhang W."/>
            <person name="Yang X."/>
            <person name="Jeffery I.B."/>
            <person name="Cooney J.C."/>
            <person name="Kagawa T.F."/>
            <person name="Liu W."/>
            <person name="Song Y."/>
            <person name="Salvetti E."/>
            <person name="Wrobel A."/>
            <person name="Rasinkangas P."/>
            <person name="Parkhill J."/>
            <person name="Rea M.C."/>
            <person name="O'Sullivan O."/>
            <person name="Ritari J."/>
            <person name="Douillard F.P."/>
            <person name="Paul Ross R."/>
            <person name="Yang R."/>
            <person name="Briner A.E."/>
            <person name="Felis G.E."/>
            <person name="de Vos W.M."/>
            <person name="Barrangou R."/>
            <person name="Klaenhammer T.R."/>
            <person name="Caufield P.W."/>
            <person name="Cui Y."/>
            <person name="Zhang H."/>
            <person name="O'Toole P.W."/>
        </authorList>
    </citation>
    <scope>NUCLEOTIDE SEQUENCE [LARGE SCALE GENOMIC DNA]</scope>
    <source>
        <strain evidence="5 6">DSM 18793</strain>
    </source>
</reference>
<accession>A0A0R1UPV3</accession>
<dbReference type="InterPro" id="IPR024432">
    <property type="entry name" value="Put_RecE_PDDEXK-like_dom"/>
</dbReference>
<dbReference type="GO" id="GO:0004386">
    <property type="term" value="F:helicase activity"/>
    <property type="evidence" value="ECO:0007669"/>
    <property type="project" value="UniProtKB-KW"/>
</dbReference>
<dbReference type="InterPro" id="IPR016974">
    <property type="entry name" value="Uncharacterised_phage-assoc"/>
</dbReference>
<dbReference type="OrthoDB" id="2212578at2"/>
<keyword evidence="1" id="KW-0547">Nucleotide-binding</keyword>
<comment type="caution">
    <text evidence="5">The sequence shown here is derived from an EMBL/GenBank/DDBJ whole genome shotgun (WGS) entry which is preliminary data.</text>
</comment>
<dbReference type="PATRIC" id="fig|1423742.4.peg.810"/>